<protein>
    <submittedName>
        <fullName evidence="2">Uncharacterized protein</fullName>
    </submittedName>
</protein>
<dbReference type="Proteomes" id="UP001152795">
    <property type="component" value="Unassembled WGS sequence"/>
</dbReference>
<dbReference type="SUPFAM" id="SSF63829">
    <property type="entry name" value="Calcium-dependent phosphotriesterase"/>
    <property type="match status" value="1"/>
</dbReference>
<keyword evidence="3" id="KW-1185">Reference proteome</keyword>
<gene>
    <name evidence="2" type="ORF">PACLA_8A031565</name>
</gene>
<organism evidence="2 3">
    <name type="scientific">Paramuricea clavata</name>
    <name type="common">Red gorgonian</name>
    <name type="synonym">Violescent sea-whip</name>
    <dbReference type="NCBI Taxonomy" id="317549"/>
    <lineage>
        <taxon>Eukaryota</taxon>
        <taxon>Metazoa</taxon>
        <taxon>Cnidaria</taxon>
        <taxon>Anthozoa</taxon>
        <taxon>Octocorallia</taxon>
        <taxon>Malacalcyonacea</taxon>
        <taxon>Plexauridae</taxon>
        <taxon>Paramuricea</taxon>
    </lineage>
</organism>
<feature type="compositionally biased region" description="Basic and acidic residues" evidence="1">
    <location>
        <begin position="15"/>
        <end position="26"/>
    </location>
</feature>
<dbReference type="InterPro" id="IPR011042">
    <property type="entry name" value="6-blade_b-propeller_TolB-like"/>
</dbReference>
<evidence type="ECO:0000313" key="3">
    <source>
        <dbReference type="Proteomes" id="UP001152795"/>
    </source>
</evidence>
<reference evidence="2" key="1">
    <citation type="submission" date="2020-04" db="EMBL/GenBank/DDBJ databases">
        <authorList>
            <person name="Alioto T."/>
            <person name="Alioto T."/>
            <person name="Gomez Garrido J."/>
        </authorList>
    </citation>
    <scope>NUCLEOTIDE SEQUENCE</scope>
    <source>
        <strain evidence="2">A484AB</strain>
    </source>
</reference>
<comment type="caution">
    <text evidence="2">The sequence shown here is derived from an EMBL/GenBank/DDBJ whole genome shotgun (WGS) entry which is preliminary data.</text>
</comment>
<feature type="region of interest" description="Disordered" evidence="1">
    <location>
        <begin position="15"/>
        <end position="35"/>
    </location>
</feature>
<name>A0A7D9LKD8_PARCT</name>
<evidence type="ECO:0000313" key="2">
    <source>
        <dbReference type="EMBL" id="CAB4036204.1"/>
    </source>
</evidence>
<dbReference type="OrthoDB" id="5980364at2759"/>
<dbReference type="EMBL" id="CACRXK020021790">
    <property type="protein sequence ID" value="CAB4036204.1"/>
    <property type="molecule type" value="Genomic_DNA"/>
</dbReference>
<accession>A0A7D9LKD8</accession>
<sequence>MQGIDLLNVSLNKSTDEQKGVDKPTDEQASSTMSSSVQSGILNEALALSQAMEKLKIVSDEQFECAKERFKDARRRATDSFSNQALSIEDRLMAAKLHIVATILECLESPETAIIACLSFLKELHGLEAIVGIFSVYLNRGFIMSRLNKAQRVECVKSVMLVNYTLFQFVFKFSSSKSSSAYAWPTIELAERSFNPILHWQEVSTRKSMGDELTQFANRLILDEDITPGCSAVNSHGDVVVGRHADTIKIISKTGESKVVKLPELSAGKVISQHFASLAVDKNNKVYVVRWLQTRTENYMLDVLDDNYNVERDSRRLEYLKATKYYAVRIAITKNNNIVVIQDGNPQVYICDNTGKLKNKFERGSHYIRALGICGQNEIMIPSDNFQAVVIYSEKENLKSTVKLPEDHEVYGLAFNYVICKIIVLTYVEKKDSYFLLCYTEAGELETTTLFSKKIGYEYMPEIKSHPSGPVAIVREKSITFL</sequence>
<dbReference type="Gene3D" id="2.120.10.30">
    <property type="entry name" value="TolB, C-terminal domain"/>
    <property type="match status" value="1"/>
</dbReference>
<proteinExistence type="predicted"/>
<dbReference type="AlphaFoldDB" id="A0A7D9LKD8"/>
<evidence type="ECO:0000256" key="1">
    <source>
        <dbReference type="SAM" id="MobiDB-lite"/>
    </source>
</evidence>